<dbReference type="PANTHER" id="PTHR22996:SF0">
    <property type="entry name" value="RE60872P-RELATED"/>
    <property type="match status" value="1"/>
</dbReference>
<organism evidence="3 4">
    <name type="scientific">Panaeolus cyanescens</name>
    <dbReference type="NCBI Taxonomy" id="181874"/>
    <lineage>
        <taxon>Eukaryota</taxon>
        <taxon>Fungi</taxon>
        <taxon>Dikarya</taxon>
        <taxon>Basidiomycota</taxon>
        <taxon>Agaricomycotina</taxon>
        <taxon>Agaricomycetes</taxon>
        <taxon>Agaricomycetidae</taxon>
        <taxon>Agaricales</taxon>
        <taxon>Agaricineae</taxon>
        <taxon>Galeropsidaceae</taxon>
        <taxon>Panaeolus</taxon>
    </lineage>
</organism>
<dbReference type="GO" id="GO:0008270">
    <property type="term" value="F:zinc ion binding"/>
    <property type="evidence" value="ECO:0007669"/>
    <property type="project" value="UniProtKB-KW"/>
</dbReference>
<proteinExistence type="predicted"/>
<dbReference type="Proteomes" id="UP000284842">
    <property type="component" value="Unassembled WGS sequence"/>
</dbReference>
<dbReference type="AlphaFoldDB" id="A0A409YCM2"/>
<name>A0A409YCM2_9AGAR</name>
<feature type="region of interest" description="Disordered" evidence="1">
    <location>
        <begin position="585"/>
        <end position="605"/>
    </location>
</feature>
<dbReference type="OrthoDB" id="1711136at2759"/>
<dbReference type="InParanoid" id="A0A409YCM2"/>
<dbReference type="SMART" id="SM00184">
    <property type="entry name" value="RING"/>
    <property type="match status" value="1"/>
</dbReference>
<feature type="compositionally biased region" description="Low complexity" evidence="1">
    <location>
        <begin position="590"/>
        <end position="605"/>
    </location>
</feature>
<evidence type="ECO:0000313" key="4">
    <source>
        <dbReference type="Proteomes" id="UP000284842"/>
    </source>
</evidence>
<dbReference type="InterPro" id="IPR045194">
    <property type="entry name" value="MGRN1/RNF157-like"/>
</dbReference>
<feature type="region of interest" description="Disordered" evidence="1">
    <location>
        <begin position="463"/>
        <end position="483"/>
    </location>
</feature>
<dbReference type="GO" id="GO:0061630">
    <property type="term" value="F:ubiquitin protein ligase activity"/>
    <property type="evidence" value="ECO:0007669"/>
    <property type="project" value="UniProtKB-EC"/>
</dbReference>
<dbReference type="GO" id="GO:0005737">
    <property type="term" value="C:cytoplasm"/>
    <property type="evidence" value="ECO:0007669"/>
    <property type="project" value="TreeGrafter"/>
</dbReference>
<dbReference type="PANTHER" id="PTHR22996">
    <property type="entry name" value="MAHOGUNIN"/>
    <property type="match status" value="1"/>
</dbReference>
<protein>
    <recommendedName>
        <fullName evidence="2">RING-type domain-containing protein</fullName>
    </recommendedName>
</protein>
<dbReference type="InterPro" id="IPR001841">
    <property type="entry name" value="Znf_RING"/>
</dbReference>
<sequence length="618" mass="64710">MAAQPGSGEDNPAAVPPAVKDKKATEPLFGPNIGTISGGPAWTFSNEKKVVSDELTPEIVNGWIEKSKQASQPTTTLQALVNLKRPTLRLSPLSSHSDDPASSEEQHHHALEFEYDCDAPKCGIYVNVHLPKTHPDAPTTSHSQLAKLLVFETVVDGGFGNHLKLEEGAVLELGRFEHNPSAVNATPSSSLANNLEKLNLESDTPPVSDGASATNSNTNSGANNGTAGTDRSRRRFTNFHFRKRSHNRSVAGPALAVVDADPAQAHASEQATAGGAKTKDGKEEEEGVKVTIRLVALDEQGTELVSPNEQITYLHIVRFGAAQPSGEKPDAAVEDTRPWVVRVVKREATIGPHTFHLHEIYGLTSSSSSSHAAASPEQHTYPPTEDAKPGVIVQTADDDEPQSECLLCLSSPREVVLLPCRHLVACRECALNMVEFGAGGTISQVVEPVGVDATGDGAAPTGTPGTVVAGLPSPAPPANPRRRRKAKGWFCPVCRQPYTSMLRLTTSHPPVAEAKDDGSGTEDEGMQETEHAGIIGTLPVVSPLAPAAATLNGNDTTQVRGGGLLGGALRPGFLRGLSLSRATSSGSIQSHAPAAPATAHVAGSADVERQAGLGRSGA</sequence>
<feature type="region of interest" description="Disordered" evidence="1">
    <location>
        <begin position="367"/>
        <end position="389"/>
    </location>
</feature>
<dbReference type="STRING" id="181874.A0A409YCM2"/>
<accession>A0A409YCM2</accession>
<comment type="caution">
    <text evidence="3">The sequence shown here is derived from an EMBL/GenBank/DDBJ whole genome shotgun (WGS) entry which is preliminary data.</text>
</comment>
<keyword evidence="4" id="KW-1185">Reference proteome</keyword>
<dbReference type="InterPro" id="IPR013083">
    <property type="entry name" value="Znf_RING/FYVE/PHD"/>
</dbReference>
<evidence type="ECO:0000259" key="2">
    <source>
        <dbReference type="SMART" id="SM00184"/>
    </source>
</evidence>
<feature type="region of interest" description="Disordered" evidence="1">
    <location>
        <begin position="262"/>
        <end position="285"/>
    </location>
</feature>
<dbReference type="SUPFAM" id="SSF57850">
    <property type="entry name" value="RING/U-box"/>
    <property type="match status" value="1"/>
</dbReference>
<feature type="domain" description="RING-type" evidence="2">
    <location>
        <begin position="405"/>
        <end position="494"/>
    </location>
</feature>
<dbReference type="Gene3D" id="3.30.40.10">
    <property type="entry name" value="Zinc/RING finger domain, C3HC4 (zinc finger)"/>
    <property type="match status" value="1"/>
</dbReference>
<dbReference type="EMBL" id="NHTK01001293">
    <property type="protein sequence ID" value="PPR00757.1"/>
    <property type="molecule type" value="Genomic_DNA"/>
</dbReference>
<evidence type="ECO:0000313" key="3">
    <source>
        <dbReference type="EMBL" id="PPR00757.1"/>
    </source>
</evidence>
<feature type="region of interest" description="Disordered" evidence="1">
    <location>
        <begin position="200"/>
        <end position="233"/>
    </location>
</feature>
<gene>
    <name evidence="3" type="ORF">CVT24_000782</name>
</gene>
<reference evidence="3 4" key="1">
    <citation type="journal article" date="2018" name="Evol. Lett.">
        <title>Horizontal gene cluster transfer increased hallucinogenic mushroom diversity.</title>
        <authorList>
            <person name="Reynolds H.T."/>
            <person name="Vijayakumar V."/>
            <person name="Gluck-Thaler E."/>
            <person name="Korotkin H.B."/>
            <person name="Matheny P.B."/>
            <person name="Slot J.C."/>
        </authorList>
    </citation>
    <scope>NUCLEOTIDE SEQUENCE [LARGE SCALE GENOMIC DNA]</scope>
    <source>
        <strain evidence="3 4">2629</strain>
    </source>
</reference>
<dbReference type="GO" id="GO:0016567">
    <property type="term" value="P:protein ubiquitination"/>
    <property type="evidence" value="ECO:0007669"/>
    <property type="project" value="TreeGrafter"/>
</dbReference>
<feature type="compositionally biased region" description="Low complexity" evidence="1">
    <location>
        <begin position="208"/>
        <end position="229"/>
    </location>
</feature>
<dbReference type="Pfam" id="PF13920">
    <property type="entry name" value="zf-C3HC4_3"/>
    <property type="match status" value="1"/>
</dbReference>
<feature type="region of interest" description="Disordered" evidence="1">
    <location>
        <begin position="1"/>
        <end position="36"/>
    </location>
</feature>
<evidence type="ECO:0000256" key="1">
    <source>
        <dbReference type="SAM" id="MobiDB-lite"/>
    </source>
</evidence>